<feature type="compositionally biased region" description="Basic and acidic residues" evidence="8">
    <location>
        <begin position="226"/>
        <end position="238"/>
    </location>
</feature>
<comment type="catalytic activity">
    <reaction evidence="6">
        <text>L-seryl-[protein] + ATP = O-phospho-L-seryl-[protein] + ADP + H(+)</text>
        <dbReference type="Rhea" id="RHEA:17989"/>
        <dbReference type="Rhea" id="RHEA-COMP:9863"/>
        <dbReference type="Rhea" id="RHEA-COMP:11604"/>
        <dbReference type="ChEBI" id="CHEBI:15378"/>
        <dbReference type="ChEBI" id="CHEBI:29999"/>
        <dbReference type="ChEBI" id="CHEBI:30616"/>
        <dbReference type="ChEBI" id="CHEBI:83421"/>
        <dbReference type="ChEBI" id="CHEBI:456216"/>
        <dbReference type="EC" id="2.7.11.1"/>
    </reaction>
</comment>
<keyword evidence="11" id="KW-1185">Reference proteome</keyword>
<dbReference type="Gene3D" id="1.10.510.10">
    <property type="entry name" value="Transferase(Phosphotransferase) domain 1"/>
    <property type="match status" value="1"/>
</dbReference>
<dbReference type="Pfam" id="PF00069">
    <property type="entry name" value="Pkinase"/>
    <property type="match status" value="1"/>
</dbReference>
<sequence length="686" mass="75937">MEFPTVNATIKLSPIKKEKTKKTGSRFVVKEVKSANQPKNPVKACSKVVEVSVPREALKNRTRPHYEQQCNGSSSVPLIEVNINKVGFQGMPEAWARLLHTSNITQAEQKKNPQAVLDVLNFYEGNINKEETTSKFMTVSKPYGKILTSSSDTEPILRHSTPSASSSPQYSSASEDATELKITCSPFSCTSPKNKQSSKSLKVLITGKRNSKKRRKSLPASGTTSNERRKAYKDERKSSPSPTRALLTSQSDTSSSLTGSSPGSLTDELEKLIVSSELSPTNKYLQHISSDFQGQTQPSRPGVGDHTYAPPLPPHATPTHTLAAENHSEQVNESEADVPPAIPSRPEHTKSKYIPNEVSIKPSAKEDDKVTSHDQQQKPQTRDRKKKKMSDEEIHSRLRTIVSVGDPKRKYTKFEKIGQGASGTVYTAIEIATGHEVAIKQMNLSQQPKKELIINEILVMRENKHPNIVNYVDSYLVGEELWVVMEYLAGGSLTDVVTETCMDEGQIASVSRECLQALEFLHSNGVIHRDIKSDNILLGMDGQVKLTDFGFCAQITPEQSKRSTMVGTPYWMAPEVVTRKQYGPKVDIWSLGIMAIEMVEGEPPYLNENPLRALYLIATNGTPELAHPEKLSPVFKDFLSQSLEMDVDKRLGARELLQHPFLKQAKPLASLVPLILAAKEASSRNS</sequence>
<dbReference type="SMART" id="SM00220">
    <property type="entry name" value="S_TKc"/>
    <property type="match status" value="1"/>
</dbReference>
<comment type="catalytic activity">
    <reaction evidence="5">
        <text>L-threonyl-[protein] + ATP = O-phospho-L-threonyl-[protein] + ADP + H(+)</text>
        <dbReference type="Rhea" id="RHEA:46608"/>
        <dbReference type="Rhea" id="RHEA-COMP:11060"/>
        <dbReference type="Rhea" id="RHEA-COMP:11605"/>
        <dbReference type="ChEBI" id="CHEBI:15378"/>
        <dbReference type="ChEBI" id="CHEBI:30013"/>
        <dbReference type="ChEBI" id="CHEBI:30616"/>
        <dbReference type="ChEBI" id="CHEBI:61977"/>
        <dbReference type="ChEBI" id="CHEBI:456216"/>
        <dbReference type="EC" id="2.7.11.1"/>
    </reaction>
</comment>
<dbReference type="InterPro" id="IPR036936">
    <property type="entry name" value="CRIB_dom_sf"/>
</dbReference>
<dbReference type="EC" id="2.7.11.1" evidence="2"/>
<keyword evidence="3 7" id="KW-0547">Nucleotide-binding</keyword>
<dbReference type="PANTHER" id="PTHR45832:SF22">
    <property type="entry name" value="SERINE_THREONINE-PROTEIN KINASE SAMKA-RELATED"/>
    <property type="match status" value="1"/>
</dbReference>
<organism evidence="10 11">
    <name type="scientific">Porites lobata</name>
    <dbReference type="NCBI Taxonomy" id="104759"/>
    <lineage>
        <taxon>Eukaryota</taxon>
        <taxon>Metazoa</taxon>
        <taxon>Cnidaria</taxon>
        <taxon>Anthozoa</taxon>
        <taxon>Hexacorallia</taxon>
        <taxon>Scleractinia</taxon>
        <taxon>Fungiina</taxon>
        <taxon>Poritidae</taxon>
        <taxon>Porites</taxon>
    </lineage>
</organism>
<feature type="compositionally biased region" description="Basic and acidic residues" evidence="8">
    <location>
        <begin position="363"/>
        <end position="382"/>
    </location>
</feature>
<dbReference type="PROSITE" id="PS50011">
    <property type="entry name" value="PROTEIN_KINASE_DOM"/>
    <property type="match status" value="1"/>
</dbReference>
<feature type="region of interest" description="Disordered" evidence="8">
    <location>
        <begin position="147"/>
        <end position="174"/>
    </location>
</feature>
<comment type="caution">
    <text evidence="10">The sequence shown here is derived from an EMBL/GenBank/DDBJ whole genome shotgun (WGS) entry which is preliminary data.</text>
</comment>
<evidence type="ECO:0000313" key="11">
    <source>
        <dbReference type="Proteomes" id="UP001159405"/>
    </source>
</evidence>
<dbReference type="Pfam" id="PF00786">
    <property type="entry name" value="PBD"/>
    <property type="match status" value="1"/>
</dbReference>
<dbReference type="InterPro" id="IPR011009">
    <property type="entry name" value="Kinase-like_dom_sf"/>
</dbReference>
<evidence type="ECO:0000256" key="5">
    <source>
        <dbReference type="ARBA" id="ARBA00047899"/>
    </source>
</evidence>
<name>A0ABN8NHW3_9CNID</name>
<dbReference type="InterPro" id="IPR000095">
    <property type="entry name" value="CRIB_dom"/>
</dbReference>
<dbReference type="Proteomes" id="UP001159405">
    <property type="component" value="Unassembled WGS sequence"/>
</dbReference>
<evidence type="ECO:0000256" key="4">
    <source>
        <dbReference type="ARBA" id="ARBA00022840"/>
    </source>
</evidence>
<feature type="compositionally biased region" description="Polar residues" evidence="8">
    <location>
        <begin position="186"/>
        <end position="200"/>
    </location>
</feature>
<dbReference type="PROSITE" id="PS00108">
    <property type="entry name" value="PROTEIN_KINASE_ST"/>
    <property type="match status" value="1"/>
</dbReference>
<keyword evidence="4 7" id="KW-0067">ATP-binding</keyword>
<comment type="similarity">
    <text evidence="1">Belongs to the protein kinase superfamily. STE Ser/Thr protein kinase family. STE20 subfamily.</text>
</comment>
<evidence type="ECO:0000313" key="10">
    <source>
        <dbReference type="EMBL" id="CAH3106192.1"/>
    </source>
</evidence>
<evidence type="ECO:0000256" key="3">
    <source>
        <dbReference type="ARBA" id="ARBA00022741"/>
    </source>
</evidence>
<feature type="domain" description="Protein kinase" evidence="9">
    <location>
        <begin position="411"/>
        <end position="662"/>
    </location>
</feature>
<evidence type="ECO:0000256" key="6">
    <source>
        <dbReference type="ARBA" id="ARBA00048679"/>
    </source>
</evidence>
<evidence type="ECO:0000256" key="1">
    <source>
        <dbReference type="ARBA" id="ARBA00008874"/>
    </source>
</evidence>
<dbReference type="Gene3D" id="3.90.810.10">
    <property type="entry name" value="CRIB domain"/>
    <property type="match status" value="1"/>
</dbReference>
<dbReference type="CDD" id="cd06647">
    <property type="entry name" value="STKc_PAK_I"/>
    <property type="match status" value="1"/>
</dbReference>
<feature type="compositionally biased region" description="Low complexity" evidence="8">
    <location>
        <begin position="160"/>
        <end position="174"/>
    </location>
</feature>
<feature type="region of interest" description="Disordered" evidence="8">
    <location>
        <begin position="291"/>
        <end position="396"/>
    </location>
</feature>
<accession>A0ABN8NHW3</accession>
<reference evidence="10 11" key="1">
    <citation type="submission" date="2022-05" db="EMBL/GenBank/DDBJ databases">
        <authorList>
            <consortium name="Genoscope - CEA"/>
            <person name="William W."/>
        </authorList>
    </citation>
    <scope>NUCLEOTIDE SEQUENCE [LARGE SCALE GENOMIC DNA]</scope>
</reference>
<feature type="binding site" evidence="7">
    <location>
        <position position="440"/>
    </location>
    <ligand>
        <name>ATP</name>
        <dbReference type="ChEBI" id="CHEBI:30616"/>
    </ligand>
</feature>
<feature type="compositionally biased region" description="Low complexity" evidence="8">
    <location>
        <begin position="246"/>
        <end position="265"/>
    </location>
</feature>
<proteinExistence type="inferred from homology"/>
<evidence type="ECO:0000256" key="2">
    <source>
        <dbReference type="ARBA" id="ARBA00012513"/>
    </source>
</evidence>
<dbReference type="InterPro" id="IPR051931">
    <property type="entry name" value="PAK3-like"/>
</dbReference>
<evidence type="ECO:0000256" key="8">
    <source>
        <dbReference type="SAM" id="MobiDB-lite"/>
    </source>
</evidence>
<dbReference type="PANTHER" id="PTHR45832">
    <property type="entry name" value="SERINE/THREONINE-PROTEIN KINASE SAMKA-RELATED-RELATED"/>
    <property type="match status" value="1"/>
</dbReference>
<dbReference type="Gene3D" id="3.30.200.20">
    <property type="entry name" value="Phosphorylase Kinase, domain 1"/>
    <property type="match status" value="1"/>
</dbReference>
<dbReference type="InterPro" id="IPR008271">
    <property type="entry name" value="Ser/Thr_kinase_AS"/>
</dbReference>
<evidence type="ECO:0000256" key="7">
    <source>
        <dbReference type="PROSITE-ProRule" id="PRU10141"/>
    </source>
</evidence>
<dbReference type="InterPro" id="IPR017441">
    <property type="entry name" value="Protein_kinase_ATP_BS"/>
</dbReference>
<gene>
    <name evidence="10" type="ORF">PLOB_00013683</name>
</gene>
<dbReference type="SUPFAM" id="SSF56112">
    <property type="entry name" value="Protein kinase-like (PK-like)"/>
    <property type="match status" value="1"/>
</dbReference>
<dbReference type="PROSITE" id="PS00107">
    <property type="entry name" value="PROTEIN_KINASE_ATP"/>
    <property type="match status" value="1"/>
</dbReference>
<feature type="region of interest" description="Disordered" evidence="8">
    <location>
        <begin position="186"/>
        <end position="265"/>
    </location>
</feature>
<evidence type="ECO:0000259" key="9">
    <source>
        <dbReference type="PROSITE" id="PS50011"/>
    </source>
</evidence>
<dbReference type="InterPro" id="IPR000719">
    <property type="entry name" value="Prot_kinase_dom"/>
</dbReference>
<dbReference type="EMBL" id="CALNXK010000018">
    <property type="protein sequence ID" value="CAH3106192.1"/>
    <property type="molecule type" value="Genomic_DNA"/>
</dbReference>
<protein>
    <recommendedName>
        <fullName evidence="2">non-specific serine/threonine protein kinase</fullName>
        <ecNumber evidence="2">2.7.11.1</ecNumber>
    </recommendedName>
</protein>